<gene>
    <name evidence="3" type="ORF">BJX66DRAFT_320644</name>
</gene>
<dbReference type="Pfam" id="PF13374">
    <property type="entry name" value="TPR_10"/>
    <property type="match status" value="2"/>
</dbReference>
<protein>
    <recommendedName>
        <fullName evidence="2">Oxidoreductase acuF-like C2H2 type zinc-finger domain-containing protein</fullName>
    </recommendedName>
</protein>
<feature type="region of interest" description="Disordered" evidence="1">
    <location>
        <begin position="454"/>
        <end position="475"/>
    </location>
</feature>
<organism evidence="3 4">
    <name type="scientific">Aspergillus keveii</name>
    <dbReference type="NCBI Taxonomy" id="714993"/>
    <lineage>
        <taxon>Eukaryota</taxon>
        <taxon>Fungi</taxon>
        <taxon>Dikarya</taxon>
        <taxon>Ascomycota</taxon>
        <taxon>Pezizomycotina</taxon>
        <taxon>Eurotiomycetes</taxon>
        <taxon>Eurotiomycetidae</taxon>
        <taxon>Eurotiales</taxon>
        <taxon>Aspergillaceae</taxon>
        <taxon>Aspergillus</taxon>
        <taxon>Aspergillus subgen. Nidulantes</taxon>
    </lineage>
</organism>
<sequence>MDGVTETLAAVGREIRSKFRHLERSEAVNEPTWGKCDNERQRFEVWARNLGLYSGGHSSLDYRFRDAQLLFDHTLSLLNDFARTLAQLLRVVESEEIPNEQEISDDSEQEDVSSYQEKPLFELLTESASATIDKLYRLAFKIRNPATRLGSSKALGYCEVDKETGVDLIEQFSLVDHQYIRDLFHSYDSSHTEDYYLIPRLAKANTRRRQQFRYWKKCREAFELLSLADLVDEDTGLHHKDIPRERQVHLAVPGIGLRAEFSTSQPSTPTCLNSEKVKPEDDMSVISAVSFLPSQNDQDADSVFLPPPPLIGPEVKEFECPYCFTMCPQKLANQKEWGIHILRDLRPYVCTYQDCKTLDQPYDNLSDWINHEVLNHGEDGNSHGREEGSSFSKPPPARRCPFCAEDAVSPFHIATHLHRIAAFSLPRSVGDDDSSDITRASNRVDMSSDEFRLSVSSFNSTPESEDSEDVLKGPSDEQLKVQVMETRKSKFGVSMYSRWKKAEQLEVQGMETSKTKLGADHPDTLTRMANVASMYRELGRWKKAEQLEVRVMKTRQAEFGVDHPDTLTSMANLASTYRNQGRWKKAEQLEVQVMETSKTKLGADHPDTLTSMANLASTYRNQGRWDEAEQLEVQVMETRLASTYRMQGRWEEAEQLEVQVMETSKTKLGADHPDTLTSMANLAFTWKSSGYNTRALGLLKDCLAKQNQVLGLNHPDTISNSQILLEWETEMLNL</sequence>
<dbReference type="Pfam" id="PF26082">
    <property type="entry name" value="zf-C2H2_AcuF"/>
    <property type="match status" value="1"/>
</dbReference>
<dbReference type="Proteomes" id="UP001610563">
    <property type="component" value="Unassembled WGS sequence"/>
</dbReference>
<feature type="domain" description="Oxidoreductase acuF-like C2H2 type zinc-finger" evidence="2">
    <location>
        <begin position="316"/>
        <end position="345"/>
    </location>
</feature>
<dbReference type="Pfam" id="PF13424">
    <property type="entry name" value="TPR_12"/>
    <property type="match status" value="1"/>
</dbReference>
<dbReference type="SUPFAM" id="SSF48452">
    <property type="entry name" value="TPR-like"/>
    <property type="match status" value="2"/>
</dbReference>
<keyword evidence="4" id="KW-1185">Reference proteome</keyword>
<dbReference type="InterPro" id="IPR011990">
    <property type="entry name" value="TPR-like_helical_dom_sf"/>
</dbReference>
<dbReference type="InterPro" id="IPR053137">
    <property type="entry name" value="NLR-like"/>
</dbReference>
<dbReference type="EMBL" id="JBFTWV010000420">
    <property type="protein sequence ID" value="KAL2782474.1"/>
    <property type="molecule type" value="Genomic_DNA"/>
</dbReference>
<reference evidence="3 4" key="1">
    <citation type="submission" date="2024-07" db="EMBL/GenBank/DDBJ databases">
        <title>Section-level genome sequencing and comparative genomics of Aspergillus sections Usti and Cavernicolus.</title>
        <authorList>
            <consortium name="Lawrence Berkeley National Laboratory"/>
            <person name="Nybo J.L."/>
            <person name="Vesth T.C."/>
            <person name="Theobald S."/>
            <person name="Frisvad J.C."/>
            <person name="Larsen T.O."/>
            <person name="Kjaerboelling I."/>
            <person name="Rothschild-Mancinelli K."/>
            <person name="Lyhne E.K."/>
            <person name="Kogle M.E."/>
            <person name="Barry K."/>
            <person name="Clum A."/>
            <person name="Na H."/>
            <person name="Ledsgaard L."/>
            <person name="Lin J."/>
            <person name="Lipzen A."/>
            <person name="Kuo A."/>
            <person name="Riley R."/>
            <person name="Mondo S."/>
            <person name="Labutti K."/>
            <person name="Haridas S."/>
            <person name="Pangalinan J."/>
            <person name="Salamov A.A."/>
            <person name="Simmons B.A."/>
            <person name="Magnuson J.K."/>
            <person name="Chen J."/>
            <person name="Drula E."/>
            <person name="Henrissat B."/>
            <person name="Wiebenga A."/>
            <person name="Lubbers R.J."/>
            <person name="Gomes A.C."/>
            <person name="Makela M.R."/>
            <person name="Stajich J."/>
            <person name="Grigoriev I.V."/>
            <person name="Mortensen U.H."/>
            <person name="De Vries R.P."/>
            <person name="Baker S.E."/>
            <person name="Andersen M.R."/>
        </authorList>
    </citation>
    <scope>NUCLEOTIDE SEQUENCE [LARGE SCALE GENOMIC DNA]</scope>
    <source>
        <strain evidence="3 4">CBS 209.92</strain>
    </source>
</reference>
<dbReference type="PANTHER" id="PTHR46082">
    <property type="entry name" value="ATP/GTP-BINDING PROTEIN-RELATED"/>
    <property type="match status" value="1"/>
</dbReference>
<evidence type="ECO:0000259" key="2">
    <source>
        <dbReference type="Pfam" id="PF26082"/>
    </source>
</evidence>
<evidence type="ECO:0000313" key="3">
    <source>
        <dbReference type="EMBL" id="KAL2782474.1"/>
    </source>
</evidence>
<evidence type="ECO:0000256" key="1">
    <source>
        <dbReference type="SAM" id="MobiDB-lite"/>
    </source>
</evidence>
<dbReference type="Gene3D" id="1.25.40.10">
    <property type="entry name" value="Tetratricopeptide repeat domain"/>
    <property type="match status" value="2"/>
</dbReference>
<accession>A0ABR4FGW3</accession>
<proteinExistence type="predicted"/>
<comment type="caution">
    <text evidence="3">The sequence shown here is derived from an EMBL/GenBank/DDBJ whole genome shotgun (WGS) entry which is preliminary data.</text>
</comment>
<dbReference type="InterPro" id="IPR058925">
    <property type="entry name" value="zf-C2H2_AcuF"/>
</dbReference>
<evidence type="ECO:0000313" key="4">
    <source>
        <dbReference type="Proteomes" id="UP001610563"/>
    </source>
</evidence>
<name>A0ABR4FGW3_9EURO</name>
<dbReference type="PANTHER" id="PTHR46082:SF11">
    <property type="entry name" value="AAA+ ATPASE DOMAIN-CONTAINING PROTEIN-RELATED"/>
    <property type="match status" value="1"/>
</dbReference>